<accession>A0A813IA10</accession>
<evidence type="ECO:0000313" key="3">
    <source>
        <dbReference type="Proteomes" id="UP000626109"/>
    </source>
</evidence>
<name>A0A813IA10_POLGL</name>
<dbReference type="Proteomes" id="UP000626109">
    <property type="component" value="Unassembled WGS sequence"/>
</dbReference>
<feature type="region of interest" description="Disordered" evidence="1">
    <location>
        <begin position="1"/>
        <end position="39"/>
    </location>
</feature>
<reference evidence="2" key="1">
    <citation type="submission" date="2021-02" db="EMBL/GenBank/DDBJ databases">
        <authorList>
            <person name="Dougan E. K."/>
            <person name="Rhodes N."/>
            <person name="Thang M."/>
            <person name="Chan C."/>
        </authorList>
    </citation>
    <scope>NUCLEOTIDE SEQUENCE</scope>
</reference>
<dbReference type="EMBL" id="CAJNNW010006046">
    <property type="protein sequence ID" value="CAE8647974.1"/>
    <property type="molecule type" value="Genomic_DNA"/>
</dbReference>
<proteinExistence type="predicted"/>
<feature type="non-terminal residue" evidence="2">
    <location>
        <position position="150"/>
    </location>
</feature>
<evidence type="ECO:0000313" key="2">
    <source>
        <dbReference type="EMBL" id="CAE8647974.1"/>
    </source>
</evidence>
<dbReference type="AlphaFoldDB" id="A0A813IA10"/>
<gene>
    <name evidence="2" type="ORF">PGLA2088_LOCUS6155</name>
</gene>
<protein>
    <submittedName>
        <fullName evidence="2">Uncharacterized protein</fullName>
    </submittedName>
</protein>
<comment type="caution">
    <text evidence="2">The sequence shown here is derived from an EMBL/GenBank/DDBJ whole genome shotgun (WGS) entry which is preliminary data.</text>
</comment>
<feature type="non-terminal residue" evidence="2">
    <location>
        <position position="1"/>
    </location>
</feature>
<evidence type="ECO:0000256" key="1">
    <source>
        <dbReference type="SAM" id="MobiDB-lite"/>
    </source>
</evidence>
<sequence length="150" mass="16939">AAHAARTRSGDRARRLEGQQHLDREPKHRTSCKADRLWPGPHKNTFSESYGWNIALDGSRGNDEQRPHHHFSRRCVFFWSTRFPRLHGQGPFGRTQPGHFEEVDPREGRIAATAVARTERTYGVVVGCQAVGGEVLHVRPLPACCDGRHT</sequence>
<organism evidence="2 3">
    <name type="scientific">Polarella glacialis</name>
    <name type="common">Dinoflagellate</name>
    <dbReference type="NCBI Taxonomy" id="89957"/>
    <lineage>
        <taxon>Eukaryota</taxon>
        <taxon>Sar</taxon>
        <taxon>Alveolata</taxon>
        <taxon>Dinophyceae</taxon>
        <taxon>Suessiales</taxon>
        <taxon>Suessiaceae</taxon>
        <taxon>Polarella</taxon>
    </lineage>
</organism>
<feature type="compositionally biased region" description="Basic and acidic residues" evidence="1">
    <location>
        <begin position="8"/>
        <end position="36"/>
    </location>
</feature>